<keyword evidence="4 10" id="KW-1133">Transmembrane helix</keyword>
<feature type="transmembrane region" description="Helical" evidence="10">
    <location>
        <begin position="644"/>
        <end position="662"/>
    </location>
</feature>
<feature type="transmembrane region" description="Helical" evidence="10">
    <location>
        <begin position="604"/>
        <end position="623"/>
    </location>
</feature>
<dbReference type="Proteomes" id="UP000695022">
    <property type="component" value="Unplaced"/>
</dbReference>
<feature type="transmembrane region" description="Helical" evidence="10">
    <location>
        <begin position="540"/>
        <end position="561"/>
    </location>
</feature>
<dbReference type="Pfam" id="PF01094">
    <property type="entry name" value="ANF_receptor"/>
    <property type="match status" value="1"/>
</dbReference>
<dbReference type="InterPro" id="IPR017978">
    <property type="entry name" value="GPCR_3_C"/>
</dbReference>
<dbReference type="PANTHER" id="PTHR24060">
    <property type="entry name" value="METABOTROPIC GLUTAMATE RECEPTOR"/>
    <property type="match status" value="1"/>
</dbReference>
<dbReference type="InterPro" id="IPR001828">
    <property type="entry name" value="ANF_lig-bd_rcpt"/>
</dbReference>
<organism evidence="12 13">
    <name type="scientific">Priapulus caudatus</name>
    <name type="common">Priapulid worm</name>
    <dbReference type="NCBI Taxonomy" id="37621"/>
    <lineage>
        <taxon>Eukaryota</taxon>
        <taxon>Metazoa</taxon>
        <taxon>Ecdysozoa</taxon>
        <taxon>Scalidophora</taxon>
        <taxon>Priapulida</taxon>
        <taxon>Priapulimorpha</taxon>
        <taxon>Priapulimorphida</taxon>
        <taxon>Priapulidae</taxon>
        <taxon>Priapulus</taxon>
    </lineage>
</organism>
<dbReference type="GeneID" id="106820707"/>
<keyword evidence="12" id="KW-1185">Reference proteome</keyword>
<evidence type="ECO:0000256" key="10">
    <source>
        <dbReference type="SAM" id="Phobius"/>
    </source>
</evidence>
<evidence type="ECO:0000256" key="5">
    <source>
        <dbReference type="ARBA" id="ARBA00023040"/>
    </source>
</evidence>
<feature type="domain" description="G-protein coupled receptors family 3 profile" evidence="11">
    <location>
        <begin position="538"/>
        <end position="662"/>
    </location>
</feature>
<dbReference type="PRINTS" id="PR00248">
    <property type="entry name" value="GPCRMGR"/>
</dbReference>
<evidence type="ECO:0000256" key="6">
    <source>
        <dbReference type="ARBA" id="ARBA00023136"/>
    </source>
</evidence>
<accession>A0ABM1F8C9</accession>
<dbReference type="Gene3D" id="3.40.50.2300">
    <property type="match status" value="2"/>
</dbReference>
<sequence>MLGAVIPVHEYSSTDYCGKDIDPPYVPYVYSLAFAVDQINKKTALLPNVSLGYVIVDSCGKDVTGLLHALEFLPKNKSCSNQTGIGDAYPDVIGVVGGRFSSVTQQMALLLGPFQIPQISYFSTSDELSDKNKFPYHLRTILPNRVQVEAIVEFAQHLNWTYISLLYVDDDYGKSGAAGIRREADSKAMCIAVDRSIPKGALDENLYDAIVDDLMREPHARARLIVIFAFKTEASGVMKALQRARAEGMFTLLASDGWADFVDEFRGVEEIGFGTLSLKSYSNTIPEFNNYWRSLTLKDGSQNPWFLEYWEYYIQKCVRPPGENKTATSPSANTGCSANTEFLFANHPDVLENSMINDAVYAFAFALDSLIQERCGMVKHVRDCIAGPALLPYLRKVSFAGSSGQVEFDHTGDIKGKYMISVYQRSDESGENDFVRFGSWDTVTRDWKLSIERIQWRRAAGDQSLPTSECSRPCARRHSVALHELHCCWTCIPCQVNEILATNDTGCQACPPFSWPDDADDYRCVPIPDEYLRWSDGQSIAVSIAVALGLIASLGVAIVFVRKRNEKLIKACSRELSAIMLGGIALSYVMTLSFIAQPSCGICWLRQIGFHLSFTLLYAPLLTRTVRIYRIFEGAKTAVRRPRFTSTIAQIVIVCAIIGLMVCKCSLRNENLHALSWQ</sequence>
<protein>
    <submittedName>
        <fullName evidence="13">Metabotropic glutamate receptor 3-like</fullName>
    </submittedName>
</protein>
<evidence type="ECO:0000256" key="4">
    <source>
        <dbReference type="ARBA" id="ARBA00022989"/>
    </source>
</evidence>
<evidence type="ECO:0000256" key="8">
    <source>
        <dbReference type="ARBA" id="ARBA00023180"/>
    </source>
</evidence>
<evidence type="ECO:0000313" key="12">
    <source>
        <dbReference type="Proteomes" id="UP000695022"/>
    </source>
</evidence>
<keyword evidence="5" id="KW-0297">G-protein coupled receptor</keyword>
<evidence type="ECO:0000256" key="2">
    <source>
        <dbReference type="ARBA" id="ARBA00022475"/>
    </source>
</evidence>
<dbReference type="InterPro" id="IPR000337">
    <property type="entry name" value="GPCR_3"/>
</dbReference>
<dbReference type="SUPFAM" id="SSF53822">
    <property type="entry name" value="Periplasmic binding protein-like I"/>
    <property type="match status" value="1"/>
</dbReference>
<evidence type="ECO:0000256" key="7">
    <source>
        <dbReference type="ARBA" id="ARBA00023170"/>
    </source>
</evidence>
<feature type="transmembrane region" description="Helical" evidence="10">
    <location>
        <begin position="576"/>
        <end position="598"/>
    </location>
</feature>
<proteinExistence type="predicted"/>
<dbReference type="Pfam" id="PF07562">
    <property type="entry name" value="NCD3G"/>
    <property type="match status" value="1"/>
</dbReference>
<dbReference type="Gene3D" id="2.10.50.30">
    <property type="entry name" value="GPCR, family 3, nine cysteines domain"/>
    <property type="match status" value="1"/>
</dbReference>
<comment type="subcellular location">
    <subcellularLocation>
        <location evidence="1">Cell membrane</location>
        <topology evidence="1">Multi-pass membrane protein</topology>
    </subcellularLocation>
</comment>
<evidence type="ECO:0000313" key="13">
    <source>
        <dbReference type="RefSeq" id="XP_014680700.1"/>
    </source>
</evidence>
<keyword evidence="6 10" id="KW-0472">Membrane</keyword>
<dbReference type="Pfam" id="PF00003">
    <property type="entry name" value="7tm_3"/>
    <property type="match status" value="1"/>
</dbReference>
<dbReference type="InterPro" id="IPR028082">
    <property type="entry name" value="Peripla_BP_I"/>
</dbReference>
<evidence type="ECO:0000259" key="11">
    <source>
        <dbReference type="PROSITE" id="PS50259"/>
    </source>
</evidence>
<dbReference type="InterPro" id="IPR050726">
    <property type="entry name" value="mGluR"/>
</dbReference>
<keyword evidence="3 10" id="KW-0812">Transmembrane</keyword>
<evidence type="ECO:0000256" key="3">
    <source>
        <dbReference type="ARBA" id="ARBA00022692"/>
    </source>
</evidence>
<keyword evidence="9" id="KW-0807">Transducer</keyword>
<gene>
    <name evidence="13" type="primary">LOC106820707</name>
</gene>
<dbReference type="InterPro" id="IPR011500">
    <property type="entry name" value="GPCR_3_9-Cys_dom"/>
</dbReference>
<name>A0ABM1F8C9_PRICU</name>
<dbReference type="InterPro" id="IPR038550">
    <property type="entry name" value="GPCR_3_9-Cys_sf"/>
</dbReference>
<reference evidence="13" key="1">
    <citation type="submission" date="2025-08" db="UniProtKB">
        <authorList>
            <consortium name="RefSeq"/>
        </authorList>
    </citation>
    <scope>IDENTIFICATION</scope>
</reference>
<dbReference type="PROSITE" id="PS50259">
    <property type="entry name" value="G_PROTEIN_RECEP_F3_4"/>
    <property type="match status" value="1"/>
</dbReference>
<keyword evidence="7" id="KW-0675">Receptor</keyword>
<keyword evidence="8" id="KW-0325">Glycoprotein</keyword>
<keyword evidence="2" id="KW-1003">Cell membrane</keyword>
<evidence type="ECO:0000256" key="9">
    <source>
        <dbReference type="ARBA" id="ARBA00023224"/>
    </source>
</evidence>
<evidence type="ECO:0000256" key="1">
    <source>
        <dbReference type="ARBA" id="ARBA00004651"/>
    </source>
</evidence>
<dbReference type="RefSeq" id="XP_014680700.1">
    <property type="nucleotide sequence ID" value="XM_014825214.1"/>
</dbReference>